<evidence type="ECO:0000256" key="11">
    <source>
        <dbReference type="HAMAP-Rule" id="MF_01263"/>
    </source>
</evidence>
<feature type="binding site" evidence="11">
    <location>
        <position position="47"/>
    </location>
    <ligand>
        <name>Mg(2+)</name>
        <dbReference type="ChEBI" id="CHEBI:18420"/>
    </ligand>
</feature>
<sequence>MRLEKMPAEFVKALPILQKIRDFGYEAYFVGGSVRDVLLNRQIHDVDIATSAYPSEIKQIFEHTIDIGIEHGTVLVLAQDDEYEITTFRTEDVYVDYRRPAHVNFVRQLSEDLLRRDFTINAFALANDGEIIDLYNGLSDLDRQVLRAVGKPSERFTEDALRIMRGLRFSATLNFDLATDTFEAMKAQAYLLEKISIERIFIELDKLLIANHWQKGLKALLAIEASDYLPGLSNQSALLKMLSLPEDFVFTNSVQAWGYLLYQLGYLDGKFLMKQWKVSRDFSTDVTNFLKAYHIRQTSQFTQESLYLLGKSSLDLVEEMVAAQELETDFDLITELDAQLQIRHKKDIAVSAGEIMTRFGIKPGPGIGKLYHTIELEIVRGNLINRPEAIFNYVKEKSNDGNND</sequence>
<proteinExistence type="inferred from homology"/>
<comment type="catalytic activity">
    <reaction evidence="11">
        <text>a tRNA precursor + 2 CTP + ATP = a tRNA with a 3' CCA end + 3 diphosphate</text>
        <dbReference type="Rhea" id="RHEA:14433"/>
        <dbReference type="Rhea" id="RHEA-COMP:10465"/>
        <dbReference type="Rhea" id="RHEA-COMP:10468"/>
        <dbReference type="ChEBI" id="CHEBI:30616"/>
        <dbReference type="ChEBI" id="CHEBI:33019"/>
        <dbReference type="ChEBI" id="CHEBI:37563"/>
        <dbReference type="ChEBI" id="CHEBI:74896"/>
        <dbReference type="ChEBI" id="CHEBI:83071"/>
        <dbReference type="EC" id="2.7.7.72"/>
    </reaction>
</comment>
<dbReference type="Gene3D" id="1.10.246.80">
    <property type="match status" value="1"/>
</dbReference>
<evidence type="ECO:0000259" key="13">
    <source>
        <dbReference type="Pfam" id="PF12627"/>
    </source>
</evidence>
<feature type="binding site" evidence="11">
    <location>
        <position position="165"/>
    </location>
    <ligand>
        <name>ATP</name>
        <dbReference type="ChEBI" id="CHEBI:30616"/>
    </ligand>
</feature>
<keyword evidence="6 11" id="KW-0547">Nucleotide-binding</keyword>
<dbReference type="InterPro" id="IPR050264">
    <property type="entry name" value="Bact_CCA-adding_enz_type3_sf"/>
</dbReference>
<evidence type="ECO:0000256" key="5">
    <source>
        <dbReference type="ARBA" id="ARBA00022723"/>
    </source>
</evidence>
<feature type="binding site" evidence="11">
    <location>
        <position position="162"/>
    </location>
    <ligand>
        <name>ATP</name>
        <dbReference type="ChEBI" id="CHEBI:30616"/>
    </ligand>
</feature>
<keyword evidence="2 11" id="KW-0808">Transferase</keyword>
<dbReference type="STRING" id="1364.LP2241_30074"/>
<dbReference type="PANTHER" id="PTHR46173">
    <property type="entry name" value="CCA TRNA NUCLEOTIDYLTRANSFERASE 1, MITOCHONDRIAL"/>
    <property type="match status" value="1"/>
</dbReference>
<dbReference type="GO" id="GO:0000287">
    <property type="term" value="F:magnesium ion binding"/>
    <property type="evidence" value="ECO:0007669"/>
    <property type="project" value="UniProtKB-UniRule"/>
</dbReference>
<keyword evidence="4 11" id="KW-0548">Nucleotidyltransferase</keyword>
<feature type="domain" description="CCA-adding enzyme C-terminal" evidence="14">
    <location>
        <begin position="250"/>
        <end position="393"/>
    </location>
</feature>
<dbReference type="GO" id="GO:0005524">
    <property type="term" value="F:ATP binding"/>
    <property type="evidence" value="ECO:0007669"/>
    <property type="project" value="UniProtKB-UniRule"/>
</dbReference>
<feature type="binding site" evidence="11">
    <location>
        <position position="35"/>
    </location>
    <ligand>
        <name>CTP</name>
        <dbReference type="ChEBI" id="CHEBI:37563"/>
    </ligand>
</feature>
<dbReference type="InterPro" id="IPR043519">
    <property type="entry name" value="NT_sf"/>
</dbReference>
<dbReference type="PANTHER" id="PTHR46173:SF1">
    <property type="entry name" value="CCA TRNA NUCLEOTIDYLTRANSFERASE 1, MITOCHONDRIAL"/>
    <property type="match status" value="1"/>
</dbReference>
<feature type="binding site" evidence="11">
    <location>
        <position position="159"/>
    </location>
    <ligand>
        <name>CTP</name>
        <dbReference type="ChEBI" id="CHEBI:37563"/>
    </ligand>
</feature>
<reference evidence="16" key="1">
    <citation type="submission" date="2015-01" db="EMBL/GenBank/DDBJ databases">
        <authorList>
            <person name="Andreevskaya M."/>
        </authorList>
    </citation>
    <scope>NUCLEOTIDE SEQUENCE [LARGE SCALE GENOMIC DNA]</scope>
    <source>
        <strain evidence="16">MKFS47</strain>
    </source>
</reference>
<dbReference type="SUPFAM" id="SSF81301">
    <property type="entry name" value="Nucleotidyltransferase"/>
    <property type="match status" value="1"/>
</dbReference>
<evidence type="ECO:0000256" key="8">
    <source>
        <dbReference type="ARBA" id="ARBA00022840"/>
    </source>
</evidence>
<organism evidence="15 16">
    <name type="scientific">Pseudolactococcus piscium MKFS47</name>
    <dbReference type="NCBI Taxonomy" id="297352"/>
    <lineage>
        <taxon>Bacteria</taxon>
        <taxon>Bacillati</taxon>
        <taxon>Bacillota</taxon>
        <taxon>Bacilli</taxon>
        <taxon>Lactobacillales</taxon>
        <taxon>Streptococcaceae</taxon>
        <taxon>Pseudolactococcus</taxon>
    </lineage>
</organism>
<comment type="subunit">
    <text evidence="11">Homodimer.</text>
</comment>
<dbReference type="SUPFAM" id="SSF81891">
    <property type="entry name" value="Poly A polymerase C-terminal region-like"/>
    <property type="match status" value="1"/>
</dbReference>
<dbReference type="Gene3D" id="1.20.58.560">
    <property type="match status" value="1"/>
</dbReference>
<dbReference type="CDD" id="cd05398">
    <property type="entry name" value="NT_ClassII-CCAase"/>
    <property type="match status" value="1"/>
</dbReference>
<dbReference type="InterPro" id="IPR023068">
    <property type="entry name" value="CCA-adding_enz_firmicutes"/>
</dbReference>
<dbReference type="RefSeq" id="WP_047915449.1">
    <property type="nucleotide sequence ID" value="NZ_LN774769.1"/>
</dbReference>
<feature type="binding site" evidence="11">
    <location>
        <position position="168"/>
    </location>
    <ligand>
        <name>CTP</name>
        <dbReference type="ChEBI" id="CHEBI:37563"/>
    </ligand>
</feature>
<keyword evidence="8 11" id="KW-0067">ATP-binding</keyword>
<feature type="binding site" evidence="11">
    <location>
        <position position="162"/>
    </location>
    <ligand>
        <name>CTP</name>
        <dbReference type="ChEBI" id="CHEBI:37563"/>
    </ligand>
</feature>
<dbReference type="NCBIfam" id="NF009814">
    <property type="entry name" value="PRK13299.1"/>
    <property type="match status" value="1"/>
</dbReference>
<name>A0A0D6DWG5_9LACT</name>
<evidence type="ECO:0000256" key="2">
    <source>
        <dbReference type="ARBA" id="ARBA00022679"/>
    </source>
</evidence>
<evidence type="ECO:0000256" key="3">
    <source>
        <dbReference type="ARBA" id="ARBA00022694"/>
    </source>
</evidence>
<dbReference type="KEGG" id="lpk:LACPI_1088"/>
<feature type="binding site" evidence="11">
    <location>
        <position position="35"/>
    </location>
    <ligand>
        <name>ATP</name>
        <dbReference type="ChEBI" id="CHEBI:30616"/>
    </ligand>
</feature>
<accession>A0A0D6DWG5</accession>
<dbReference type="GO" id="GO:0004810">
    <property type="term" value="F:CCA tRNA nucleotidyltransferase activity"/>
    <property type="evidence" value="ECO:0007669"/>
    <property type="project" value="UniProtKB-UniRule"/>
</dbReference>
<evidence type="ECO:0000256" key="1">
    <source>
        <dbReference type="ARBA" id="ARBA00001946"/>
    </source>
</evidence>
<evidence type="ECO:0000313" key="16">
    <source>
        <dbReference type="Proteomes" id="UP000033166"/>
    </source>
</evidence>
<keyword evidence="5 11" id="KW-0479">Metal-binding</keyword>
<evidence type="ECO:0000256" key="10">
    <source>
        <dbReference type="ARBA" id="ARBA00022884"/>
    </source>
</evidence>
<evidence type="ECO:0000259" key="12">
    <source>
        <dbReference type="Pfam" id="PF01743"/>
    </source>
</evidence>
<gene>
    <name evidence="11" type="primary">cca</name>
    <name evidence="15" type="ORF">LACPI_1088</name>
</gene>
<dbReference type="Proteomes" id="UP000033166">
    <property type="component" value="Chromosome I"/>
</dbReference>
<protein>
    <recommendedName>
        <fullName evidence="11">CCA-adding enzyme</fullName>
        <ecNumber evidence="11">2.7.7.72</ecNumber>
    </recommendedName>
    <alternativeName>
        <fullName evidence="11">CCA tRNA nucleotidyltransferase</fullName>
    </alternativeName>
    <alternativeName>
        <fullName evidence="11">tRNA CCA-pyrophosphorylase</fullName>
    </alternativeName>
    <alternativeName>
        <fullName evidence="11">tRNA adenylyl-/cytidylyl- transferase</fullName>
    </alternativeName>
    <alternativeName>
        <fullName evidence="11">tRNA nucleotidyltransferase</fullName>
    </alternativeName>
    <alternativeName>
        <fullName evidence="11">tRNA-NT</fullName>
    </alternativeName>
</protein>
<keyword evidence="7 11" id="KW-0692">RNA repair</keyword>
<comment type="similarity">
    <text evidence="11">Belongs to the tRNA nucleotidyltransferase/poly(A) polymerase family. Bacterial CCA-adding enzyme type 3 subfamily.</text>
</comment>
<feature type="binding site" evidence="11">
    <location>
        <position position="32"/>
    </location>
    <ligand>
        <name>ATP</name>
        <dbReference type="ChEBI" id="CHEBI:30616"/>
    </ligand>
</feature>
<dbReference type="Pfam" id="PF01743">
    <property type="entry name" value="PolyA_pol"/>
    <property type="match status" value="1"/>
</dbReference>
<comment type="catalytic activity">
    <reaction evidence="11">
        <text>a tRNA with a 3' CCA end + 2 CTP + ATP = a tRNA with a 3' CCACCA end + 3 diphosphate</text>
        <dbReference type="Rhea" id="RHEA:76235"/>
        <dbReference type="Rhea" id="RHEA-COMP:10468"/>
        <dbReference type="Rhea" id="RHEA-COMP:18655"/>
        <dbReference type="ChEBI" id="CHEBI:30616"/>
        <dbReference type="ChEBI" id="CHEBI:33019"/>
        <dbReference type="ChEBI" id="CHEBI:37563"/>
        <dbReference type="ChEBI" id="CHEBI:83071"/>
        <dbReference type="ChEBI" id="CHEBI:195187"/>
    </reaction>
</comment>
<feature type="binding site" evidence="11">
    <location>
        <position position="116"/>
    </location>
    <ligand>
        <name>ATP</name>
        <dbReference type="ChEBI" id="CHEBI:30616"/>
    </ligand>
</feature>
<dbReference type="HAMAP" id="MF_01263">
    <property type="entry name" value="CCA_bact_type3"/>
    <property type="match status" value="1"/>
</dbReference>
<comment type="cofactor">
    <cofactor evidence="1 11">
        <name>Mg(2+)</name>
        <dbReference type="ChEBI" id="CHEBI:18420"/>
    </cofactor>
</comment>
<dbReference type="HOGENOM" id="CLU_015961_3_1_9"/>
<dbReference type="Pfam" id="PF13735">
    <property type="entry name" value="tRNA_NucTran2_2"/>
    <property type="match status" value="1"/>
</dbReference>
<feature type="binding site" evidence="11">
    <location>
        <position position="159"/>
    </location>
    <ligand>
        <name>ATP</name>
        <dbReference type="ChEBI" id="CHEBI:30616"/>
    </ligand>
</feature>
<evidence type="ECO:0000259" key="14">
    <source>
        <dbReference type="Pfam" id="PF13735"/>
    </source>
</evidence>
<evidence type="ECO:0000256" key="7">
    <source>
        <dbReference type="ARBA" id="ARBA00022800"/>
    </source>
</evidence>
<dbReference type="EMBL" id="LN774769">
    <property type="protein sequence ID" value="CEN28288.1"/>
    <property type="molecule type" value="Genomic_DNA"/>
</dbReference>
<feature type="binding site" evidence="11">
    <location>
        <position position="116"/>
    </location>
    <ligand>
        <name>CTP</name>
        <dbReference type="ChEBI" id="CHEBI:37563"/>
    </ligand>
</feature>
<dbReference type="GO" id="GO:0042245">
    <property type="term" value="P:RNA repair"/>
    <property type="evidence" value="ECO:0007669"/>
    <property type="project" value="UniProtKB-KW"/>
</dbReference>
<dbReference type="GO" id="GO:0000049">
    <property type="term" value="F:tRNA binding"/>
    <property type="evidence" value="ECO:0007669"/>
    <property type="project" value="UniProtKB-UniRule"/>
</dbReference>
<dbReference type="Gene3D" id="3.30.460.10">
    <property type="entry name" value="Beta Polymerase, domain 2"/>
    <property type="match status" value="1"/>
</dbReference>
<feature type="binding site" evidence="11">
    <location>
        <position position="168"/>
    </location>
    <ligand>
        <name>ATP</name>
        <dbReference type="ChEBI" id="CHEBI:30616"/>
    </ligand>
</feature>
<keyword evidence="3 11" id="KW-0819">tRNA processing</keyword>
<dbReference type="Gene3D" id="1.10.3090.10">
    <property type="entry name" value="cca-adding enzyme, domain 2"/>
    <property type="match status" value="1"/>
</dbReference>
<comment type="miscellaneous">
    <text evidence="11">A single active site specifically recognizes both ATP and CTP and is responsible for their addition.</text>
</comment>
<keyword evidence="9 11" id="KW-0460">Magnesium</keyword>
<dbReference type="AlphaFoldDB" id="A0A0D6DWG5"/>
<feature type="domain" description="Poly A polymerase head" evidence="12">
    <location>
        <begin position="27"/>
        <end position="147"/>
    </location>
</feature>
<dbReference type="InterPro" id="IPR002646">
    <property type="entry name" value="PolA_pol_head_dom"/>
</dbReference>
<evidence type="ECO:0000256" key="9">
    <source>
        <dbReference type="ARBA" id="ARBA00022842"/>
    </source>
</evidence>
<feature type="binding site" evidence="11">
    <location>
        <position position="32"/>
    </location>
    <ligand>
        <name>CTP</name>
        <dbReference type="ChEBI" id="CHEBI:37563"/>
    </ligand>
</feature>
<dbReference type="EC" id="2.7.7.72" evidence="11"/>
<comment type="function">
    <text evidence="11">Catalyzes the addition and repair of the essential 3'-terminal CCA sequence in tRNAs without using a nucleic acid template. Adds these three nucleotides in the order of C, C, and A to the tRNA nucleotide-73, using CTP and ATP as substrates and producing inorganic pyrophosphate. tRNA 3'-terminal CCA addition is required both for tRNA processing and repair. Also involved in tRNA surveillance by mediating tandem CCA addition to generate a CCACCA at the 3' terminus of unstable tRNAs. While stable tRNAs receive only 3'-terminal CCA, unstable tRNAs are marked with CCACCA and rapidly degraded.</text>
</comment>
<dbReference type="GO" id="GO:0001680">
    <property type="term" value="P:tRNA 3'-terminal CCA addition"/>
    <property type="evidence" value="ECO:0007669"/>
    <property type="project" value="UniProtKB-UniRule"/>
</dbReference>
<keyword evidence="10 11" id="KW-0694">RNA-binding</keyword>
<dbReference type="Pfam" id="PF12627">
    <property type="entry name" value="PolyA_pol_RNAbd"/>
    <property type="match status" value="1"/>
</dbReference>
<evidence type="ECO:0000256" key="4">
    <source>
        <dbReference type="ARBA" id="ARBA00022695"/>
    </source>
</evidence>
<dbReference type="InterPro" id="IPR032810">
    <property type="entry name" value="CCA-adding_enz_C"/>
</dbReference>
<dbReference type="InterPro" id="IPR032828">
    <property type="entry name" value="PolyA_RNA-bd"/>
</dbReference>
<dbReference type="GO" id="GO:0160016">
    <property type="term" value="F:CCACCA tRNA nucleotidyltransferase activity"/>
    <property type="evidence" value="ECO:0007669"/>
    <property type="project" value="RHEA"/>
</dbReference>
<feature type="binding site" evidence="11">
    <location>
        <position position="45"/>
    </location>
    <ligand>
        <name>Mg(2+)</name>
        <dbReference type="ChEBI" id="CHEBI:18420"/>
    </ligand>
</feature>
<evidence type="ECO:0000256" key="6">
    <source>
        <dbReference type="ARBA" id="ARBA00022741"/>
    </source>
</evidence>
<feature type="domain" description="tRNA nucleotidyltransferase/poly(A) polymerase RNA and SrmB- binding" evidence="13">
    <location>
        <begin position="174"/>
        <end position="232"/>
    </location>
</feature>
<evidence type="ECO:0000313" key="15">
    <source>
        <dbReference type="EMBL" id="CEN28288.1"/>
    </source>
</evidence>
<feature type="binding site" evidence="11">
    <location>
        <position position="165"/>
    </location>
    <ligand>
        <name>CTP</name>
        <dbReference type="ChEBI" id="CHEBI:37563"/>
    </ligand>
</feature>